<organism evidence="2 3">
    <name type="scientific">Plasmodium gonderi</name>
    <dbReference type="NCBI Taxonomy" id="77519"/>
    <lineage>
        <taxon>Eukaryota</taxon>
        <taxon>Sar</taxon>
        <taxon>Alveolata</taxon>
        <taxon>Apicomplexa</taxon>
        <taxon>Aconoidasida</taxon>
        <taxon>Haemosporida</taxon>
        <taxon>Plasmodiidae</taxon>
        <taxon>Plasmodium</taxon>
        <taxon>Plasmodium (Plasmodium)</taxon>
    </lineage>
</organism>
<keyword evidence="3" id="KW-1185">Reference proteome</keyword>
<keyword evidence="1" id="KW-0812">Transmembrane</keyword>
<dbReference type="OrthoDB" id="10293467at2759"/>
<feature type="transmembrane region" description="Helical" evidence="1">
    <location>
        <begin position="6"/>
        <end position="23"/>
    </location>
</feature>
<evidence type="ECO:0000256" key="1">
    <source>
        <dbReference type="SAM" id="Phobius"/>
    </source>
</evidence>
<dbReference type="RefSeq" id="XP_028547302.1">
    <property type="nucleotide sequence ID" value="XM_028691501.1"/>
</dbReference>
<dbReference type="EMBL" id="BDQF01000673">
    <property type="protein sequence ID" value="GAW84713.1"/>
    <property type="molecule type" value="Genomic_DNA"/>
</dbReference>
<keyword evidence="1" id="KW-1133">Transmembrane helix</keyword>
<dbReference type="Proteomes" id="UP000195521">
    <property type="component" value="Unassembled WGS sequence"/>
</dbReference>
<reference evidence="3" key="1">
    <citation type="submission" date="2017-04" db="EMBL/GenBank/DDBJ databases">
        <title>Plasmodium gonderi genome.</title>
        <authorList>
            <person name="Arisue N."/>
            <person name="Honma H."/>
            <person name="Kawai S."/>
            <person name="Tougan T."/>
            <person name="Tanabe K."/>
            <person name="Horii T."/>
        </authorList>
    </citation>
    <scope>NUCLEOTIDE SEQUENCE [LARGE SCALE GENOMIC DNA]</scope>
    <source>
        <strain evidence="3">ATCC 30045</strain>
    </source>
</reference>
<name>A0A1Y1JWL1_PLAGO</name>
<feature type="transmembrane region" description="Helical" evidence="1">
    <location>
        <begin position="215"/>
        <end position="235"/>
    </location>
</feature>
<evidence type="ECO:0000313" key="3">
    <source>
        <dbReference type="Proteomes" id="UP000195521"/>
    </source>
</evidence>
<dbReference type="GeneID" id="39745521"/>
<accession>A0A1Y1JWL1</accession>
<sequence>MEKYIISLNFFFVLFSSFLYDTVKKFPLCKKKIEEKEIKDPRLGGTWRNECKKSGYNSYLKELYTDDIILENKCIQAMEYLSEINNDRNQFLTDAGCEYFYYWIYDVLIKRDEEKINYIQMLYDIFFSIYENSPFRIYKLCDLFEHTFKSDDFNKVIEVYDIYNSIYENTKPEKKDDAFKEAVKIVERYNKKLESKSSEITGILKEEFCKNNSGVTIIITFFVTIMVFLSLIILYKVNYFTIFGSWWRNIIKRKIIRCNNTDKEWNAYQGSEIYSTISRDIGNNILYISP</sequence>
<proteinExistence type="predicted"/>
<dbReference type="AlphaFoldDB" id="A0A1Y1JWL1"/>
<evidence type="ECO:0000313" key="2">
    <source>
        <dbReference type="EMBL" id="GAW84713.1"/>
    </source>
</evidence>
<comment type="caution">
    <text evidence="2">The sequence shown here is derived from an EMBL/GenBank/DDBJ whole genome shotgun (WGS) entry which is preliminary data.</text>
</comment>
<gene>
    <name evidence="2" type="ORF">PGO_004550</name>
</gene>
<keyword evidence="1" id="KW-0472">Membrane</keyword>
<protein>
    <submittedName>
        <fullName evidence="2">Variable surface protein</fullName>
    </submittedName>
</protein>